<dbReference type="Pfam" id="PF17689">
    <property type="entry name" value="Arabino_trans_N"/>
    <property type="match status" value="1"/>
</dbReference>
<dbReference type="RefSeq" id="WP_344923694.1">
    <property type="nucleotide sequence ID" value="NZ_BAAAYK010000001.1"/>
</dbReference>
<dbReference type="InterPro" id="IPR027451">
    <property type="entry name" value="EmbABC_dom1"/>
</dbReference>
<reference evidence="4" key="1">
    <citation type="journal article" date="2019" name="Int. J. Syst. Evol. Microbiol.">
        <title>The Global Catalogue of Microorganisms (GCM) 10K type strain sequencing project: providing services to taxonomists for standard genome sequencing and annotation.</title>
        <authorList>
            <consortium name="The Broad Institute Genomics Platform"/>
            <consortium name="The Broad Institute Genome Sequencing Center for Infectious Disease"/>
            <person name="Wu L."/>
            <person name="Ma J."/>
        </authorList>
    </citation>
    <scope>NUCLEOTIDE SEQUENCE [LARGE SCALE GENOMIC DNA]</scope>
    <source>
        <strain evidence="4">JCM 9687</strain>
    </source>
</reference>
<keyword evidence="1" id="KW-0472">Membrane</keyword>
<feature type="domain" description="Arabinosyltransferas concanavalin like" evidence="2">
    <location>
        <begin position="58"/>
        <end position="198"/>
    </location>
</feature>
<dbReference type="Proteomes" id="UP001500483">
    <property type="component" value="Unassembled WGS sequence"/>
</dbReference>
<accession>A0ABP6RI47</accession>
<keyword evidence="1" id="KW-1133">Transmembrane helix</keyword>
<comment type="caution">
    <text evidence="3">The sequence shown here is derived from an EMBL/GenBank/DDBJ whole genome shotgun (WGS) entry which is preliminary data.</text>
</comment>
<proteinExistence type="predicted"/>
<dbReference type="Gene3D" id="2.60.120.610">
    <property type="entry name" value="arabinofuranosyltransferase like domain"/>
    <property type="match status" value="1"/>
</dbReference>
<dbReference type="InterPro" id="IPR040920">
    <property type="entry name" value="Arabino_trans_N"/>
</dbReference>
<evidence type="ECO:0000259" key="2">
    <source>
        <dbReference type="Pfam" id="PF17689"/>
    </source>
</evidence>
<feature type="transmembrane region" description="Helical" evidence="1">
    <location>
        <begin position="30"/>
        <end position="53"/>
    </location>
</feature>
<keyword evidence="1" id="KW-0812">Transmembrane</keyword>
<organism evidence="3 4">
    <name type="scientific">Saccharopolyspora gregorii</name>
    <dbReference type="NCBI Taxonomy" id="33914"/>
    <lineage>
        <taxon>Bacteria</taxon>
        <taxon>Bacillati</taxon>
        <taxon>Actinomycetota</taxon>
        <taxon>Actinomycetes</taxon>
        <taxon>Pseudonocardiales</taxon>
        <taxon>Pseudonocardiaceae</taxon>
        <taxon>Saccharopolyspora</taxon>
    </lineage>
</organism>
<protein>
    <recommendedName>
        <fullName evidence="2">Arabinosyltransferas concanavalin like domain-containing protein</fullName>
    </recommendedName>
</protein>
<evidence type="ECO:0000313" key="4">
    <source>
        <dbReference type="Proteomes" id="UP001500483"/>
    </source>
</evidence>
<evidence type="ECO:0000256" key="1">
    <source>
        <dbReference type="SAM" id="Phobius"/>
    </source>
</evidence>
<dbReference type="EMBL" id="BAAAYK010000001">
    <property type="protein sequence ID" value="GAA3352158.1"/>
    <property type="molecule type" value="Genomic_DNA"/>
</dbReference>
<keyword evidence="4" id="KW-1185">Reference proteome</keyword>
<gene>
    <name evidence="3" type="ORF">GCM10020366_00690</name>
</gene>
<feature type="transmembrane region" description="Helical" evidence="1">
    <location>
        <begin position="212"/>
        <end position="231"/>
    </location>
</feature>
<evidence type="ECO:0000313" key="3">
    <source>
        <dbReference type="EMBL" id="GAA3352158.1"/>
    </source>
</evidence>
<name>A0ABP6RI47_9PSEU</name>
<sequence length="261" mass="27508">MEPSSPIRAPGEARRPLDELTAPAARRARWIAHVVALLLGVAGLCCALALPFAPVWADRTEVSWPAADEPAVSTTALFAPYRPAEFTATVPCRALRAALDRPEPVLLLATTPPGSERDGLVLRTEGGAPDLVLGERAVPLPPLPADCDLTVRADAQRTEVVVGGLPAMVLPDVPAPEIFAFRTGLAPEQAAELSVTARAHTWFETAPSSLKLSLIGTALLLAAASLLLLVAHTPPTWAAIRRAALAASATARQHYCWLMPS</sequence>